<name>A0ABS6S044_9BACT</name>
<dbReference type="RefSeq" id="WP_218252580.1">
    <property type="nucleotide sequence ID" value="NZ_JABXWD010000173.1"/>
</dbReference>
<evidence type="ECO:0000256" key="6">
    <source>
        <dbReference type="SAM" id="Phobius"/>
    </source>
</evidence>
<feature type="transmembrane region" description="Helical" evidence="6">
    <location>
        <begin position="12"/>
        <end position="32"/>
    </location>
</feature>
<keyword evidence="4 6" id="KW-1133">Transmembrane helix</keyword>
<keyword evidence="3 6" id="KW-0812">Transmembrane</keyword>
<organism evidence="7 8">
    <name type="scientific">Candidatus Magnetobacterium casense</name>
    <dbReference type="NCBI Taxonomy" id="1455061"/>
    <lineage>
        <taxon>Bacteria</taxon>
        <taxon>Pseudomonadati</taxon>
        <taxon>Nitrospirota</taxon>
        <taxon>Thermodesulfovibrionia</taxon>
        <taxon>Thermodesulfovibrionales</taxon>
        <taxon>Candidatus Magnetobacteriaceae</taxon>
        <taxon>Candidatus Magnetobacterium</taxon>
    </lineage>
</organism>
<sequence>MSKTDGFFKSSSLLFAGMMAANIINYLFQLTLGRMLDITTYGEMNTLMSIIVLLSSPVYSVTVFLTKRLSHNIALGRYDIVKGIIASTYRGVLIVGVVTSIIGVVSSRRLGSMLKIDDVLSIVLLFIAITVYVLVLINSAILQSLHRFSMLSLTVAGSSFLKYALCVALAAAGMGLSGIMAGLMLSYVLTVYVSDMSIRSELKTTKCPVSNHSKDVSDVSLSFLMPVTAANLAFSLFSQIDLVLIKYFFSPTDAGIYSSAAIIGKSVIHVPAAIVTSLFPMVASSWARAESTIALIAKALGLTLVLSGGGAVILYSIPELIISIFFGAKFMPASKLIGLYAMTMLPVALIMVLLNYNIARNKTGLAYVTLLCAIGQVAGIFAFHDTPAGVLRVMSLSGYVCVTLLAALMAVEYLSKKVKRHQPTT</sequence>
<keyword evidence="8" id="KW-1185">Reference proteome</keyword>
<dbReference type="Pfam" id="PF01943">
    <property type="entry name" value="Polysacc_synt"/>
    <property type="match status" value="1"/>
</dbReference>
<evidence type="ECO:0000256" key="5">
    <source>
        <dbReference type="ARBA" id="ARBA00023136"/>
    </source>
</evidence>
<evidence type="ECO:0000256" key="1">
    <source>
        <dbReference type="ARBA" id="ARBA00004651"/>
    </source>
</evidence>
<feature type="transmembrane region" description="Helical" evidence="6">
    <location>
        <begin position="295"/>
        <end position="317"/>
    </location>
</feature>
<feature type="transmembrane region" description="Helical" evidence="6">
    <location>
        <begin position="44"/>
        <end position="66"/>
    </location>
</feature>
<dbReference type="Proteomes" id="UP001196980">
    <property type="component" value="Unassembled WGS sequence"/>
</dbReference>
<evidence type="ECO:0000256" key="2">
    <source>
        <dbReference type="ARBA" id="ARBA00022475"/>
    </source>
</evidence>
<dbReference type="PANTHER" id="PTHR30250:SF28">
    <property type="entry name" value="POLYSACCHARIDE BIOSYNTHESIS PROTEIN"/>
    <property type="match status" value="1"/>
</dbReference>
<evidence type="ECO:0000313" key="7">
    <source>
        <dbReference type="EMBL" id="MBV6341950.1"/>
    </source>
</evidence>
<proteinExistence type="predicted"/>
<comment type="subcellular location">
    <subcellularLocation>
        <location evidence="1">Cell membrane</location>
        <topology evidence="1">Multi-pass membrane protein</topology>
    </subcellularLocation>
</comment>
<feature type="transmembrane region" description="Helical" evidence="6">
    <location>
        <begin position="119"/>
        <end position="141"/>
    </location>
</feature>
<dbReference type="EMBL" id="JABXWD010000173">
    <property type="protein sequence ID" value="MBV6341950.1"/>
    <property type="molecule type" value="Genomic_DNA"/>
</dbReference>
<accession>A0ABS6S044</accession>
<evidence type="ECO:0000256" key="3">
    <source>
        <dbReference type="ARBA" id="ARBA00022692"/>
    </source>
</evidence>
<dbReference type="PANTHER" id="PTHR30250">
    <property type="entry name" value="PST FAMILY PREDICTED COLANIC ACID TRANSPORTER"/>
    <property type="match status" value="1"/>
</dbReference>
<reference evidence="7 8" key="1">
    <citation type="journal article" date="2020" name="J Geophys Res Biogeosci">
        <title>Magnetotaxis as an Adaptation to Enable Bacterial Shuttling of Microbial Sulfur and Sulfur Cycling Across Aquatic Oxic#Anoxic Interfaces.</title>
        <authorList>
            <person name="Li J."/>
            <person name="Liu P."/>
            <person name="Wang J."/>
            <person name="Roberts A.P."/>
            <person name="Pan Y."/>
        </authorList>
    </citation>
    <scope>NUCLEOTIDE SEQUENCE [LARGE SCALE GENOMIC DNA]</scope>
    <source>
        <strain evidence="7 8">MYR-1_YQ</strain>
    </source>
</reference>
<protein>
    <submittedName>
        <fullName evidence="7">Oligosaccharide flippase family protein</fullName>
    </submittedName>
</protein>
<gene>
    <name evidence="7" type="ORF">HWQ67_10165</name>
</gene>
<dbReference type="InterPro" id="IPR002797">
    <property type="entry name" value="Polysacc_synth"/>
</dbReference>
<comment type="caution">
    <text evidence="7">The sequence shown here is derived from an EMBL/GenBank/DDBJ whole genome shotgun (WGS) entry which is preliminary data.</text>
</comment>
<keyword evidence="2" id="KW-1003">Cell membrane</keyword>
<evidence type="ECO:0000256" key="4">
    <source>
        <dbReference type="ARBA" id="ARBA00022989"/>
    </source>
</evidence>
<feature type="transmembrane region" description="Helical" evidence="6">
    <location>
        <begin position="87"/>
        <end position="107"/>
    </location>
</feature>
<feature type="transmembrane region" description="Helical" evidence="6">
    <location>
        <begin position="337"/>
        <end position="358"/>
    </location>
</feature>
<dbReference type="InterPro" id="IPR050833">
    <property type="entry name" value="Poly_Biosynth_Transport"/>
</dbReference>
<keyword evidence="5 6" id="KW-0472">Membrane</keyword>
<feature type="transmembrane region" description="Helical" evidence="6">
    <location>
        <begin position="365"/>
        <end position="384"/>
    </location>
</feature>
<feature type="transmembrane region" description="Helical" evidence="6">
    <location>
        <begin position="260"/>
        <end position="283"/>
    </location>
</feature>
<evidence type="ECO:0000313" key="8">
    <source>
        <dbReference type="Proteomes" id="UP001196980"/>
    </source>
</evidence>
<feature type="transmembrane region" description="Helical" evidence="6">
    <location>
        <begin position="396"/>
        <end position="414"/>
    </location>
</feature>